<dbReference type="EMBL" id="KZ989752">
    <property type="protein sequence ID" value="RKP25426.1"/>
    <property type="molecule type" value="Genomic_DNA"/>
</dbReference>
<dbReference type="AlphaFoldDB" id="A0A4P9YZ77"/>
<dbReference type="Proteomes" id="UP000278143">
    <property type="component" value="Unassembled WGS sequence"/>
</dbReference>
<evidence type="ECO:0000313" key="4">
    <source>
        <dbReference type="Proteomes" id="UP000278143"/>
    </source>
</evidence>
<protein>
    <recommendedName>
        <fullName evidence="2">SPT23/MGA2-like DNA-binding domain-containing protein</fullName>
    </recommendedName>
</protein>
<sequence length="385" mass="42996">MEVDTPDFSESPTQHLAGPEPLFGYESLDMRQNSRRGQPSDEEQQQQQQQQQPQLPQLPTTLDMAGGGFVAAMADAVAPTTATAITIEKTSPFSKAGSPSEWTDTSAEDEEGVVVVKEEPHTSDALASLGAMVHPHDTVSLNMSMALNGPLPLPAMSLDAMDVPACYPPFLGEFNLSNISPYPQAIPALARKCLTFKGYRNHGQNKPSMQIRVLGIPQTGAKSRVETQVKLCLQLVTKEGDKVTRWSRLRLPEHMVARECLKRRNSKLGGPEYREPTDADILSLEVAVVCSSDTTRRVLTCVGCVHRERKRTLRKKENRHIREELERTGRTDFLNLEDEKILKREQSKIVLFNCNQELDFTSGGTILPTRITCYCRHHTEKKGFW</sequence>
<evidence type="ECO:0000313" key="3">
    <source>
        <dbReference type="EMBL" id="RKP25426.1"/>
    </source>
</evidence>
<dbReference type="Pfam" id="PF25603">
    <property type="entry name" value="SPT23_MGA2_DBD"/>
    <property type="match status" value="1"/>
</dbReference>
<keyword evidence="4" id="KW-1185">Reference proteome</keyword>
<dbReference type="InterPro" id="IPR057962">
    <property type="entry name" value="SPT23_MGA2_DBD"/>
</dbReference>
<gene>
    <name evidence="3" type="ORF">SYNPS1DRAFT_28845</name>
</gene>
<evidence type="ECO:0000256" key="1">
    <source>
        <dbReference type="SAM" id="MobiDB-lite"/>
    </source>
</evidence>
<name>A0A4P9YZ77_9FUNG</name>
<accession>A0A4P9YZ77</accession>
<feature type="region of interest" description="Disordered" evidence="1">
    <location>
        <begin position="1"/>
        <end position="61"/>
    </location>
</feature>
<dbReference type="OrthoDB" id="71307at2759"/>
<organism evidence="3 4">
    <name type="scientific">Syncephalis pseudoplumigaleata</name>
    <dbReference type="NCBI Taxonomy" id="1712513"/>
    <lineage>
        <taxon>Eukaryota</taxon>
        <taxon>Fungi</taxon>
        <taxon>Fungi incertae sedis</taxon>
        <taxon>Zoopagomycota</taxon>
        <taxon>Zoopagomycotina</taxon>
        <taxon>Zoopagomycetes</taxon>
        <taxon>Zoopagales</taxon>
        <taxon>Piptocephalidaceae</taxon>
        <taxon>Syncephalis</taxon>
    </lineage>
</organism>
<feature type="domain" description="SPT23/MGA2-like DNA-binding" evidence="2">
    <location>
        <begin position="209"/>
        <end position="384"/>
    </location>
</feature>
<proteinExistence type="predicted"/>
<evidence type="ECO:0000259" key="2">
    <source>
        <dbReference type="Pfam" id="PF25603"/>
    </source>
</evidence>
<feature type="compositionally biased region" description="Low complexity" evidence="1">
    <location>
        <begin position="45"/>
        <end position="59"/>
    </location>
</feature>
<reference evidence="4" key="1">
    <citation type="journal article" date="2018" name="Nat. Microbiol.">
        <title>Leveraging single-cell genomics to expand the fungal tree of life.</title>
        <authorList>
            <person name="Ahrendt S.R."/>
            <person name="Quandt C.A."/>
            <person name="Ciobanu D."/>
            <person name="Clum A."/>
            <person name="Salamov A."/>
            <person name="Andreopoulos B."/>
            <person name="Cheng J.F."/>
            <person name="Woyke T."/>
            <person name="Pelin A."/>
            <person name="Henrissat B."/>
            <person name="Reynolds N.K."/>
            <person name="Benny G.L."/>
            <person name="Smith M.E."/>
            <person name="James T.Y."/>
            <person name="Grigoriev I.V."/>
        </authorList>
    </citation>
    <scope>NUCLEOTIDE SEQUENCE [LARGE SCALE GENOMIC DNA]</scope>
    <source>
        <strain evidence="4">Benny S71-1</strain>
    </source>
</reference>